<dbReference type="Proteomes" id="UP000248764">
    <property type="component" value="Unassembled WGS sequence"/>
</dbReference>
<evidence type="ECO:0000313" key="3">
    <source>
        <dbReference type="Proteomes" id="UP000248764"/>
    </source>
</evidence>
<dbReference type="InterPro" id="IPR013783">
    <property type="entry name" value="Ig-like_fold"/>
</dbReference>
<keyword evidence="3" id="KW-1185">Reference proteome</keyword>
<reference evidence="2 3" key="1">
    <citation type="submission" date="2018-01" db="EMBL/GenBank/DDBJ databases">
        <title>Draft genome sequence of Jiangella sp. GTF31.</title>
        <authorList>
            <person name="Sahin N."/>
            <person name="Ay H."/>
            <person name="Saygin H."/>
        </authorList>
    </citation>
    <scope>NUCLEOTIDE SEQUENCE [LARGE SCALE GENOMIC DNA]</scope>
    <source>
        <strain evidence="2 3">GTF31</strain>
    </source>
</reference>
<dbReference type="Gene3D" id="2.60.40.10">
    <property type="entry name" value="Immunoglobulins"/>
    <property type="match status" value="1"/>
</dbReference>
<feature type="non-terminal residue" evidence="2">
    <location>
        <position position="1"/>
    </location>
</feature>
<name>A0A2W2CB53_9ACTN</name>
<dbReference type="AlphaFoldDB" id="A0A2W2CB53"/>
<dbReference type="InterPro" id="IPR032109">
    <property type="entry name" value="Big_3_5"/>
</dbReference>
<organism evidence="2 3">
    <name type="scientific">Jiangella anatolica</name>
    <dbReference type="NCBI Taxonomy" id="2670374"/>
    <lineage>
        <taxon>Bacteria</taxon>
        <taxon>Bacillati</taxon>
        <taxon>Actinomycetota</taxon>
        <taxon>Actinomycetes</taxon>
        <taxon>Jiangellales</taxon>
        <taxon>Jiangellaceae</taxon>
        <taxon>Jiangella</taxon>
    </lineage>
</organism>
<feature type="domain" description="Bacterial Ig-like" evidence="1">
    <location>
        <begin position="4"/>
        <end position="73"/>
    </location>
</feature>
<comment type="caution">
    <text evidence="2">The sequence shown here is derived from an EMBL/GenBank/DDBJ whole genome shotgun (WGS) entry which is preliminary data.</text>
</comment>
<gene>
    <name evidence="2" type="ORF">C1I92_05210</name>
</gene>
<sequence>TDPVPSGGPAALTATLSRAATGEVRFTSRGTTLCVAVVEDGTARCETGSDLKPGPHSVVAYYDGDPNHLPDQARFVFRVLR</sequence>
<evidence type="ECO:0000313" key="2">
    <source>
        <dbReference type="EMBL" id="PZF85507.1"/>
    </source>
</evidence>
<dbReference type="Pfam" id="PF16640">
    <property type="entry name" value="Big_3_5"/>
    <property type="match status" value="1"/>
</dbReference>
<protein>
    <recommendedName>
        <fullName evidence="1">Bacterial Ig-like domain-containing protein</fullName>
    </recommendedName>
</protein>
<proteinExistence type="predicted"/>
<dbReference type="EMBL" id="POTW01000008">
    <property type="protein sequence ID" value="PZF85507.1"/>
    <property type="molecule type" value="Genomic_DNA"/>
</dbReference>
<dbReference type="RefSeq" id="WP_146605026.1">
    <property type="nucleotide sequence ID" value="NZ_POTW01000008.1"/>
</dbReference>
<dbReference type="GO" id="GO:0005975">
    <property type="term" value="P:carbohydrate metabolic process"/>
    <property type="evidence" value="ECO:0007669"/>
    <property type="project" value="UniProtKB-ARBA"/>
</dbReference>
<evidence type="ECO:0000259" key="1">
    <source>
        <dbReference type="Pfam" id="PF16640"/>
    </source>
</evidence>
<accession>A0A2W2CB53</accession>